<name>C5KRP3_PERM5</name>
<keyword evidence="10" id="KW-1185">Reference proteome</keyword>
<dbReference type="GeneID" id="9055644"/>
<dbReference type="Proteomes" id="UP000007800">
    <property type="component" value="Unassembled WGS sequence"/>
</dbReference>
<organism evidence="10">
    <name type="scientific">Perkinsus marinus (strain ATCC 50983 / TXsc)</name>
    <dbReference type="NCBI Taxonomy" id="423536"/>
    <lineage>
        <taxon>Eukaryota</taxon>
        <taxon>Sar</taxon>
        <taxon>Alveolata</taxon>
        <taxon>Perkinsozoa</taxon>
        <taxon>Perkinsea</taxon>
        <taxon>Perkinsida</taxon>
        <taxon>Perkinsidae</taxon>
        <taxon>Perkinsus</taxon>
    </lineage>
</organism>
<evidence type="ECO:0000256" key="8">
    <source>
        <dbReference type="SAM" id="SignalP"/>
    </source>
</evidence>
<evidence type="ECO:0000256" key="7">
    <source>
        <dbReference type="SAM" id="Phobius"/>
    </source>
</evidence>
<dbReference type="InParanoid" id="C5KRP3"/>
<evidence type="ECO:0000256" key="4">
    <source>
        <dbReference type="ARBA" id="ARBA00022989"/>
    </source>
</evidence>
<dbReference type="RefSeq" id="XP_002781055.1">
    <property type="nucleotide sequence ID" value="XM_002781009.1"/>
</dbReference>
<dbReference type="PANTHER" id="PTHR12300">
    <property type="entry name" value="HVA22-LIKE PROTEINS"/>
    <property type="match status" value="1"/>
</dbReference>
<dbReference type="Pfam" id="PF03134">
    <property type="entry name" value="TB2_DP1_HVA22"/>
    <property type="match status" value="1"/>
</dbReference>
<evidence type="ECO:0000256" key="3">
    <source>
        <dbReference type="ARBA" id="ARBA00022692"/>
    </source>
</evidence>
<comment type="subcellular location">
    <subcellularLocation>
        <location evidence="1 6">Membrane</location>
        <topology evidence="1 6">Multi-pass membrane protein</topology>
    </subcellularLocation>
</comment>
<feature type="chain" id="PRO_5002952057" evidence="8">
    <location>
        <begin position="21"/>
        <end position="168"/>
    </location>
</feature>
<comment type="similarity">
    <text evidence="2 6">Belongs to the DP1 family.</text>
</comment>
<dbReference type="OMA" id="PLMEIYL"/>
<reference evidence="9 10" key="1">
    <citation type="submission" date="2008-07" db="EMBL/GenBank/DDBJ databases">
        <authorList>
            <person name="El-Sayed N."/>
            <person name="Caler E."/>
            <person name="Inman J."/>
            <person name="Amedeo P."/>
            <person name="Hass B."/>
            <person name="Wortman J."/>
        </authorList>
    </citation>
    <scope>NUCLEOTIDE SEQUENCE [LARGE SCALE GENOMIC DNA]</scope>
    <source>
        <strain evidence="10">ATCC 50983 / TXsc</strain>
    </source>
</reference>
<sequence length="168" mass="18669">ISVLLLASAYVLSVICLVSGVVVSPISNVLGAAYPLYRSSKMLGKNTDFAEAKKLLMYWSVFEFLLVGEPIFNAVSFWLPYHNFVRPLLQIQLCLDDFSACESVYDSCVKPVVSHALEWKELFITPPVFVKDTGMWHKGEDVPEFREKAQRLAAKSAVAACTSEASKN</sequence>
<dbReference type="AlphaFoldDB" id="C5KRP3"/>
<dbReference type="InterPro" id="IPR004345">
    <property type="entry name" value="TB2_DP1_HVA22"/>
</dbReference>
<protein>
    <submittedName>
        <fullName evidence="9">Protein YOP1, putative</fullName>
    </submittedName>
</protein>
<evidence type="ECO:0000256" key="1">
    <source>
        <dbReference type="ARBA" id="ARBA00004141"/>
    </source>
</evidence>
<feature type="signal peptide" evidence="8">
    <location>
        <begin position="1"/>
        <end position="20"/>
    </location>
</feature>
<proteinExistence type="inferred from homology"/>
<keyword evidence="4 7" id="KW-1133">Transmembrane helix</keyword>
<accession>C5KRP3</accession>
<dbReference type="OrthoDB" id="434647at2759"/>
<evidence type="ECO:0000256" key="6">
    <source>
        <dbReference type="RuleBase" id="RU362006"/>
    </source>
</evidence>
<keyword evidence="3 7" id="KW-0812">Transmembrane</keyword>
<evidence type="ECO:0000256" key="2">
    <source>
        <dbReference type="ARBA" id="ARBA00008573"/>
    </source>
</evidence>
<evidence type="ECO:0000256" key="5">
    <source>
        <dbReference type="ARBA" id="ARBA00023136"/>
    </source>
</evidence>
<dbReference type="PANTHER" id="PTHR12300:SF161">
    <property type="entry name" value="RECEPTOR EXPRESSION-ENHANCING PROTEIN"/>
    <property type="match status" value="1"/>
</dbReference>
<evidence type="ECO:0000313" key="10">
    <source>
        <dbReference type="Proteomes" id="UP000007800"/>
    </source>
</evidence>
<keyword evidence="5 7" id="KW-0472">Membrane</keyword>
<feature type="transmembrane region" description="Helical" evidence="7">
    <location>
        <begin position="55"/>
        <end position="79"/>
    </location>
</feature>
<dbReference type="GO" id="GO:0016020">
    <property type="term" value="C:membrane"/>
    <property type="evidence" value="ECO:0007669"/>
    <property type="project" value="UniProtKB-SubCell"/>
</dbReference>
<evidence type="ECO:0000313" key="9">
    <source>
        <dbReference type="EMBL" id="EER12850.1"/>
    </source>
</evidence>
<gene>
    <name evidence="9" type="ORF">Pmar_PMAR028099</name>
</gene>
<dbReference type="EMBL" id="GG675885">
    <property type="protein sequence ID" value="EER12850.1"/>
    <property type="molecule type" value="Genomic_DNA"/>
</dbReference>
<feature type="non-terminal residue" evidence="9">
    <location>
        <position position="1"/>
    </location>
</feature>
<keyword evidence="8" id="KW-0732">Signal</keyword>